<evidence type="ECO:0000313" key="7">
    <source>
        <dbReference type="Proteomes" id="UP000053864"/>
    </source>
</evidence>
<evidence type="ECO:0000256" key="1">
    <source>
        <dbReference type="ARBA" id="ARBA00006515"/>
    </source>
</evidence>
<dbReference type="InterPro" id="IPR023210">
    <property type="entry name" value="NADP_OxRdtase_dom"/>
</dbReference>
<evidence type="ECO:0000256" key="2">
    <source>
        <dbReference type="ARBA" id="ARBA00022857"/>
    </source>
</evidence>
<organism evidence="5">
    <name type="scientific">Phytophthora nicotianae</name>
    <name type="common">Potato buckeye rot agent</name>
    <name type="synonym">Phytophthora parasitica</name>
    <dbReference type="NCBI Taxonomy" id="4792"/>
    <lineage>
        <taxon>Eukaryota</taxon>
        <taxon>Sar</taxon>
        <taxon>Stramenopiles</taxon>
        <taxon>Oomycota</taxon>
        <taxon>Peronosporomycetes</taxon>
        <taxon>Peronosporales</taxon>
        <taxon>Peronosporaceae</taxon>
        <taxon>Phytophthora</taxon>
    </lineage>
</organism>
<dbReference type="EMBL" id="KI684866">
    <property type="protein sequence ID" value="ETK93655.1"/>
    <property type="molecule type" value="Genomic_DNA"/>
</dbReference>
<dbReference type="GO" id="GO:0016491">
    <property type="term" value="F:oxidoreductase activity"/>
    <property type="evidence" value="ECO:0007669"/>
    <property type="project" value="UniProtKB-KW"/>
</dbReference>
<feature type="domain" description="NADP-dependent oxidoreductase" evidence="4">
    <location>
        <begin position="17"/>
        <end position="73"/>
    </location>
</feature>
<name>W2HGE5_PHYNI</name>
<keyword evidence="3" id="KW-0560">Oxidoreductase</keyword>
<dbReference type="Pfam" id="PF00248">
    <property type="entry name" value="Aldo_ket_red"/>
    <property type="match status" value="1"/>
</dbReference>
<reference evidence="5" key="1">
    <citation type="submission" date="2013-11" db="EMBL/GenBank/DDBJ databases">
        <title>The Genome Sequence of Phytophthora parasitica CJ02B3.</title>
        <authorList>
            <consortium name="The Broad Institute Genomics Platform"/>
            <person name="Russ C."/>
            <person name="Tyler B."/>
            <person name="Panabieres F."/>
            <person name="Shan W."/>
            <person name="Tripathy S."/>
            <person name="Grunwald N."/>
            <person name="Machado M."/>
            <person name="Johnson C.S."/>
            <person name="Arredondo F."/>
            <person name="Hong C."/>
            <person name="Coffey M."/>
            <person name="Young S.K."/>
            <person name="Zeng Q."/>
            <person name="Gargeya S."/>
            <person name="Fitzgerald M."/>
            <person name="Abouelleil A."/>
            <person name="Alvarado L."/>
            <person name="Chapman S.B."/>
            <person name="Gainer-Dewar J."/>
            <person name="Goldberg J."/>
            <person name="Griggs A."/>
            <person name="Gujja S."/>
            <person name="Hansen M."/>
            <person name="Howarth C."/>
            <person name="Imamovic A."/>
            <person name="Ireland A."/>
            <person name="Larimer J."/>
            <person name="McCowan C."/>
            <person name="Murphy C."/>
            <person name="Pearson M."/>
            <person name="Poon T.W."/>
            <person name="Priest M."/>
            <person name="Roberts A."/>
            <person name="Saif S."/>
            <person name="Shea T."/>
            <person name="Sykes S."/>
            <person name="Wortman J."/>
            <person name="Nusbaum C."/>
            <person name="Birren B."/>
        </authorList>
    </citation>
    <scope>NUCLEOTIDE SEQUENCE [LARGE SCALE GENOMIC DNA]</scope>
    <source>
        <strain evidence="5">CJ02B3</strain>
    </source>
</reference>
<reference evidence="6 7" key="2">
    <citation type="submission" date="2013-11" db="EMBL/GenBank/DDBJ databases">
        <title>The Genome Sequence of Phytophthora parasitica CJ05E6.</title>
        <authorList>
            <consortium name="The Broad Institute Genomics Platform"/>
            <person name="Russ C."/>
            <person name="Tyler B."/>
            <person name="Panabieres F."/>
            <person name="Shan W."/>
            <person name="Tripathy S."/>
            <person name="Grunwald N."/>
            <person name="Machado M."/>
            <person name="Johnson C.S."/>
            <person name="Arredondo F."/>
            <person name="Hong C."/>
            <person name="Coffey M."/>
            <person name="Young S.K."/>
            <person name="Zeng Q."/>
            <person name="Gargeya S."/>
            <person name="Fitzgerald M."/>
            <person name="Abouelleil A."/>
            <person name="Alvarado L."/>
            <person name="Chapman S.B."/>
            <person name="Gainer-Dewar J."/>
            <person name="Goldberg J."/>
            <person name="Griggs A."/>
            <person name="Gujja S."/>
            <person name="Hansen M."/>
            <person name="Howarth C."/>
            <person name="Imamovic A."/>
            <person name="Ireland A."/>
            <person name="Larimer J."/>
            <person name="McCowan C."/>
            <person name="Murphy C."/>
            <person name="Pearson M."/>
            <person name="Poon T.W."/>
            <person name="Priest M."/>
            <person name="Roberts A."/>
            <person name="Saif S."/>
            <person name="Shea T."/>
            <person name="Sykes S."/>
            <person name="Wortman J."/>
            <person name="Nusbaum C."/>
            <person name="Birren B."/>
        </authorList>
    </citation>
    <scope>NUCLEOTIDE SEQUENCE [LARGE SCALE GENOMIC DNA]</scope>
    <source>
        <strain evidence="6 7">CJ05E6</strain>
    </source>
</reference>
<dbReference type="InterPro" id="IPR036812">
    <property type="entry name" value="NAD(P)_OxRdtase_dom_sf"/>
</dbReference>
<evidence type="ECO:0000313" key="6">
    <source>
        <dbReference type="EMBL" id="ETL47054.1"/>
    </source>
</evidence>
<dbReference type="Proteomes" id="UP000053864">
    <property type="component" value="Unassembled WGS sequence"/>
</dbReference>
<protein>
    <recommendedName>
        <fullName evidence="4">NADP-dependent oxidoreductase domain-containing protein</fullName>
    </recommendedName>
</protein>
<dbReference type="SUPFAM" id="SSF51430">
    <property type="entry name" value="NAD(P)-linked oxidoreductase"/>
    <property type="match status" value="1"/>
</dbReference>
<proteinExistence type="inferred from homology"/>
<evidence type="ECO:0000313" key="5">
    <source>
        <dbReference type="EMBL" id="ETK93655.1"/>
    </source>
</evidence>
<dbReference type="Gene3D" id="3.20.20.100">
    <property type="entry name" value="NADP-dependent oxidoreductase domain"/>
    <property type="match status" value="1"/>
</dbReference>
<evidence type="ECO:0000256" key="3">
    <source>
        <dbReference type="ARBA" id="ARBA00023002"/>
    </source>
</evidence>
<dbReference type="PANTHER" id="PTHR43150:SF2">
    <property type="entry name" value="HYPERKINETIC, ISOFORM M"/>
    <property type="match status" value="1"/>
</dbReference>
<dbReference type="PANTHER" id="PTHR43150">
    <property type="entry name" value="HYPERKINETIC, ISOFORM M"/>
    <property type="match status" value="1"/>
</dbReference>
<comment type="similarity">
    <text evidence="1">Belongs to the shaker potassium channel beta subunit family.</text>
</comment>
<sequence length="82" mass="9046">MTYRFLGNSGLLVSKFSLGSWMWASDDYTVDAWYKMMVTAFQGGVNLFDTAENYGETLAERNMGGAIKKASKKASGVAKTWS</sequence>
<accession>W2HGE5</accession>
<dbReference type="EMBL" id="KI671375">
    <property type="protein sequence ID" value="ETL47054.1"/>
    <property type="molecule type" value="Genomic_DNA"/>
</dbReference>
<dbReference type="Proteomes" id="UP000053236">
    <property type="component" value="Unassembled WGS sequence"/>
</dbReference>
<gene>
    <name evidence="5" type="ORF">L915_03199</name>
    <name evidence="6" type="ORF">L916_03163</name>
</gene>
<keyword evidence="2" id="KW-0521">NADP</keyword>
<evidence type="ECO:0000259" key="4">
    <source>
        <dbReference type="Pfam" id="PF00248"/>
    </source>
</evidence>
<dbReference type="InterPro" id="IPR005399">
    <property type="entry name" value="K_chnl_volt-dep_bsu_KCNAB-rel"/>
</dbReference>
<dbReference type="AlphaFoldDB" id="W2HGE5"/>